<evidence type="ECO:0000256" key="2">
    <source>
        <dbReference type="ARBA" id="ARBA00022452"/>
    </source>
</evidence>
<feature type="coiled-coil region" evidence="6">
    <location>
        <begin position="182"/>
        <end position="209"/>
    </location>
</feature>
<protein>
    <submittedName>
        <fullName evidence="8">Outer membrane protein TolC</fullName>
    </submittedName>
</protein>
<dbReference type="SUPFAM" id="SSF56954">
    <property type="entry name" value="Outer membrane efflux proteins (OEP)"/>
    <property type="match status" value="1"/>
</dbReference>
<evidence type="ECO:0000256" key="5">
    <source>
        <dbReference type="ARBA" id="ARBA00023237"/>
    </source>
</evidence>
<dbReference type="InterPro" id="IPR051906">
    <property type="entry name" value="TolC-like"/>
</dbReference>
<dbReference type="GO" id="GO:0015288">
    <property type="term" value="F:porin activity"/>
    <property type="evidence" value="ECO:0007669"/>
    <property type="project" value="TreeGrafter"/>
</dbReference>
<dbReference type="PANTHER" id="PTHR30026:SF20">
    <property type="entry name" value="OUTER MEMBRANE PROTEIN TOLC"/>
    <property type="match status" value="1"/>
</dbReference>
<evidence type="ECO:0000313" key="9">
    <source>
        <dbReference type="Proteomes" id="UP000182769"/>
    </source>
</evidence>
<keyword evidence="3" id="KW-0812">Transmembrane</keyword>
<dbReference type="PANTHER" id="PTHR30026">
    <property type="entry name" value="OUTER MEMBRANE PROTEIN TOLC"/>
    <property type="match status" value="1"/>
</dbReference>
<evidence type="ECO:0000313" key="8">
    <source>
        <dbReference type="EMBL" id="CUB04052.1"/>
    </source>
</evidence>
<feature type="signal peptide" evidence="7">
    <location>
        <begin position="1"/>
        <end position="26"/>
    </location>
</feature>
<dbReference type="Proteomes" id="UP000182769">
    <property type="component" value="Unassembled WGS sequence"/>
</dbReference>
<proteinExistence type="predicted"/>
<keyword evidence="6" id="KW-0175">Coiled coil</keyword>
<dbReference type="EMBL" id="CYHG01000005">
    <property type="protein sequence ID" value="CUB04052.1"/>
    <property type="molecule type" value="Genomic_DNA"/>
</dbReference>
<evidence type="ECO:0000256" key="7">
    <source>
        <dbReference type="SAM" id="SignalP"/>
    </source>
</evidence>
<name>A0A0K6IL46_9GAMM</name>
<evidence type="ECO:0000256" key="4">
    <source>
        <dbReference type="ARBA" id="ARBA00023136"/>
    </source>
</evidence>
<evidence type="ECO:0000256" key="1">
    <source>
        <dbReference type="ARBA" id="ARBA00004442"/>
    </source>
</evidence>
<reference evidence="9" key="1">
    <citation type="submission" date="2015-08" db="EMBL/GenBank/DDBJ databases">
        <authorList>
            <person name="Varghese N."/>
        </authorList>
    </citation>
    <scope>NUCLEOTIDE SEQUENCE [LARGE SCALE GENOMIC DNA]</scope>
    <source>
        <strain evidence="9">JCM 18476</strain>
    </source>
</reference>
<evidence type="ECO:0000256" key="3">
    <source>
        <dbReference type="ARBA" id="ARBA00022692"/>
    </source>
</evidence>
<evidence type="ECO:0000256" key="6">
    <source>
        <dbReference type="SAM" id="Coils"/>
    </source>
</evidence>
<sequence>MFQLKTTALRACAALSLLALASSAYAEPLTLAQAVEQAIKQDAWLASNSKQQQASMALSQGATALPDPKITLGLLNMPTDTFDFEQEAMTQMSVQVTQMFPAGDTLKINSNQYRVKAKQAQWQRANRIALVEKDVTRLWLTSYYYQRALAIVEQSKPLFEQLNDAVVSNYRSSYGSARQQDLVRAELELSKLDQRLIELAQARDNAVNQLKQYLPEQFSTQLTIANQQSALDALVIVPEQMSQSLTTCLTNHPLVKLLDARSDSAQLDQLLAEQKYKPQWGVTLGYGYRGDAPNGNDRADLASLAVSVSLPIFSSVRQDAEVSAARLQAEALLSDKELLLNELKARYQALMSNWMQLKNRENLYQSKLLPQYHASSEAALNAYTRNDGRFVDIVQARIAELNAQVELLGIQVEQSKQAAELHYLLASQSEAHLKGEQL</sequence>
<accession>A0A0K6IL46</accession>
<dbReference type="GO" id="GO:0009279">
    <property type="term" value="C:cell outer membrane"/>
    <property type="evidence" value="ECO:0007669"/>
    <property type="project" value="UniProtKB-SubCell"/>
</dbReference>
<dbReference type="GO" id="GO:0015562">
    <property type="term" value="F:efflux transmembrane transporter activity"/>
    <property type="evidence" value="ECO:0007669"/>
    <property type="project" value="InterPro"/>
</dbReference>
<dbReference type="Gene3D" id="1.20.1600.10">
    <property type="entry name" value="Outer membrane efflux proteins (OEP)"/>
    <property type="match status" value="1"/>
</dbReference>
<feature type="chain" id="PRO_5005505406" evidence="7">
    <location>
        <begin position="27"/>
        <end position="438"/>
    </location>
</feature>
<dbReference type="AlphaFoldDB" id="A0A0K6IL46"/>
<gene>
    <name evidence="8" type="ORF">Ga0061065_105144</name>
</gene>
<comment type="subcellular location">
    <subcellularLocation>
        <location evidence="1">Cell outer membrane</location>
    </subcellularLocation>
</comment>
<dbReference type="STRING" id="1137284.GCA_001418205_01911"/>
<dbReference type="GO" id="GO:1990281">
    <property type="term" value="C:efflux pump complex"/>
    <property type="evidence" value="ECO:0007669"/>
    <property type="project" value="TreeGrafter"/>
</dbReference>
<feature type="coiled-coil region" evidence="6">
    <location>
        <begin position="326"/>
        <end position="360"/>
    </location>
</feature>
<organism evidence="8 9">
    <name type="scientific">Marinomonas fungiae</name>
    <dbReference type="NCBI Taxonomy" id="1137284"/>
    <lineage>
        <taxon>Bacteria</taxon>
        <taxon>Pseudomonadati</taxon>
        <taxon>Pseudomonadota</taxon>
        <taxon>Gammaproteobacteria</taxon>
        <taxon>Oceanospirillales</taxon>
        <taxon>Oceanospirillaceae</taxon>
        <taxon>Marinomonas</taxon>
    </lineage>
</organism>
<keyword evidence="4" id="KW-0472">Membrane</keyword>
<dbReference type="OrthoDB" id="5607838at2"/>
<keyword evidence="2" id="KW-1134">Transmembrane beta strand</keyword>
<keyword evidence="7" id="KW-0732">Signal</keyword>
<keyword evidence="9" id="KW-1185">Reference proteome</keyword>
<dbReference type="RefSeq" id="WP_055463003.1">
    <property type="nucleotide sequence ID" value="NZ_CYHG01000005.1"/>
</dbReference>
<keyword evidence="5" id="KW-0998">Cell outer membrane</keyword>